<proteinExistence type="predicted"/>
<reference evidence="1" key="1">
    <citation type="journal article" date="2010" name="Science">
        <title>Plasticity of animal genome architecture unmasked by rapid evolution of a pelagic tunicate.</title>
        <authorList>
            <person name="Denoeud F."/>
            <person name="Henriet S."/>
            <person name="Mungpakdee S."/>
            <person name="Aury J.M."/>
            <person name="Da Silva C."/>
            <person name="Brinkmann H."/>
            <person name="Mikhaleva J."/>
            <person name="Olsen L.C."/>
            <person name="Jubin C."/>
            <person name="Canestro C."/>
            <person name="Bouquet J.M."/>
            <person name="Danks G."/>
            <person name="Poulain J."/>
            <person name="Campsteijn C."/>
            <person name="Adamski M."/>
            <person name="Cross I."/>
            <person name="Yadetie F."/>
            <person name="Muffato M."/>
            <person name="Louis A."/>
            <person name="Butcher S."/>
            <person name="Tsagkogeorga G."/>
            <person name="Konrad A."/>
            <person name="Singh S."/>
            <person name="Jensen M.F."/>
            <person name="Cong E.H."/>
            <person name="Eikeseth-Otteraa H."/>
            <person name="Noel B."/>
            <person name="Anthouard V."/>
            <person name="Porcel B.M."/>
            <person name="Kachouri-Lafond R."/>
            <person name="Nishino A."/>
            <person name="Ugolini M."/>
            <person name="Chourrout P."/>
            <person name="Nishida H."/>
            <person name="Aasland R."/>
            <person name="Huzurbazar S."/>
            <person name="Westhof E."/>
            <person name="Delsuc F."/>
            <person name="Lehrach H."/>
            <person name="Reinhardt R."/>
            <person name="Weissenbach J."/>
            <person name="Roy S.W."/>
            <person name="Artiguenave F."/>
            <person name="Postlethwait J.H."/>
            <person name="Manak J.R."/>
            <person name="Thompson E.M."/>
            <person name="Jaillon O."/>
            <person name="Du Pasquier L."/>
            <person name="Boudinot P."/>
            <person name="Liberles D.A."/>
            <person name="Volff J.N."/>
            <person name="Philippe H."/>
            <person name="Lenhard B."/>
            <person name="Roest Crollius H."/>
            <person name="Wincker P."/>
            <person name="Chourrout D."/>
        </authorList>
    </citation>
    <scope>NUCLEOTIDE SEQUENCE [LARGE SCALE GENOMIC DNA]</scope>
</reference>
<gene>
    <name evidence="1" type="ORF">GSOID_T00001807001</name>
</gene>
<evidence type="ECO:0000313" key="2">
    <source>
        <dbReference type="Proteomes" id="UP000001307"/>
    </source>
</evidence>
<protein>
    <submittedName>
        <fullName evidence="1">Uncharacterized protein</fullName>
    </submittedName>
</protein>
<dbReference type="Proteomes" id="UP000001307">
    <property type="component" value="Unassembled WGS sequence"/>
</dbReference>
<dbReference type="AlphaFoldDB" id="E4XRM0"/>
<keyword evidence="2" id="KW-1185">Reference proteome</keyword>
<sequence>MLTYLTTDMTDCGDTYLSINGVRKCGMVDMMSPDAMALMTPLEFNAGESVEFTLKTVDNTNANFGPFGITIFTGTSPPPGPSRSIDYSRTF</sequence>
<name>E4XRM0_OIKDI</name>
<evidence type="ECO:0000313" key="1">
    <source>
        <dbReference type="EMBL" id="CBY12436.1"/>
    </source>
</evidence>
<accession>E4XRM0</accession>
<organism evidence="1">
    <name type="scientific">Oikopleura dioica</name>
    <name type="common">Tunicate</name>
    <dbReference type="NCBI Taxonomy" id="34765"/>
    <lineage>
        <taxon>Eukaryota</taxon>
        <taxon>Metazoa</taxon>
        <taxon>Chordata</taxon>
        <taxon>Tunicata</taxon>
        <taxon>Appendicularia</taxon>
        <taxon>Copelata</taxon>
        <taxon>Oikopleuridae</taxon>
        <taxon>Oikopleura</taxon>
    </lineage>
</organism>
<dbReference type="InParanoid" id="E4XRM0"/>
<dbReference type="EMBL" id="FN653121">
    <property type="protein sequence ID" value="CBY12436.1"/>
    <property type="molecule type" value="Genomic_DNA"/>
</dbReference>